<dbReference type="SUPFAM" id="SSF53448">
    <property type="entry name" value="Nucleotide-diphospho-sugar transferases"/>
    <property type="match status" value="1"/>
</dbReference>
<comment type="caution">
    <text evidence="3">The sequence shown here is derived from an EMBL/GenBank/DDBJ whole genome shotgun (WGS) entry which is preliminary data.</text>
</comment>
<accession>A0ABN3NN35</accession>
<evidence type="ECO:0000259" key="1">
    <source>
        <dbReference type="Pfam" id="PF00535"/>
    </source>
</evidence>
<feature type="domain" description="TarS/TarP linker" evidence="2">
    <location>
        <begin position="245"/>
        <end position="335"/>
    </location>
</feature>
<reference evidence="4" key="1">
    <citation type="journal article" date="2019" name="Int. J. Syst. Evol. Microbiol.">
        <title>The Global Catalogue of Microorganisms (GCM) 10K type strain sequencing project: providing services to taxonomists for standard genome sequencing and annotation.</title>
        <authorList>
            <consortium name="The Broad Institute Genomics Platform"/>
            <consortium name="The Broad Institute Genome Sequencing Center for Infectious Disease"/>
            <person name="Wu L."/>
            <person name="Ma J."/>
        </authorList>
    </citation>
    <scope>NUCLEOTIDE SEQUENCE [LARGE SCALE GENOMIC DNA]</scope>
    <source>
        <strain evidence="4">JCM 3367</strain>
    </source>
</reference>
<evidence type="ECO:0000313" key="3">
    <source>
        <dbReference type="EMBL" id="GAA2527830.1"/>
    </source>
</evidence>
<dbReference type="Gene3D" id="3.90.550.10">
    <property type="entry name" value="Spore Coat Polysaccharide Biosynthesis Protein SpsA, Chain A"/>
    <property type="match status" value="1"/>
</dbReference>
<dbReference type="Proteomes" id="UP001499978">
    <property type="component" value="Unassembled WGS sequence"/>
</dbReference>
<dbReference type="RefSeq" id="WP_344173202.1">
    <property type="nucleotide sequence ID" value="NZ_BAAARY010000014.1"/>
</dbReference>
<dbReference type="InterPro" id="IPR001173">
    <property type="entry name" value="Glyco_trans_2-like"/>
</dbReference>
<protein>
    <recommendedName>
        <fullName evidence="5">Glycosyltransferase</fullName>
    </recommendedName>
</protein>
<dbReference type="Pfam" id="PF00535">
    <property type="entry name" value="Glycos_transf_2"/>
    <property type="match status" value="1"/>
</dbReference>
<organism evidence="3 4">
    <name type="scientific">Pilimelia columellifera subsp. columellifera</name>
    <dbReference type="NCBI Taxonomy" id="706583"/>
    <lineage>
        <taxon>Bacteria</taxon>
        <taxon>Bacillati</taxon>
        <taxon>Actinomycetota</taxon>
        <taxon>Actinomycetes</taxon>
        <taxon>Micromonosporales</taxon>
        <taxon>Micromonosporaceae</taxon>
        <taxon>Pilimelia</taxon>
    </lineage>
</organism>
<dbReference type="InterPro" id="IPR054028">
    <property type="entry name" value="TarS/TarP_linker"/>
</dbReference>
<feature type="domain" description="Glycosyltransferase 2-like" evidence="1">
    <location>
        <begin position="23"/>
        <end position="155"/>
    </location>
</feature>
<sequence>MTAAGLSGLHQTAPTATRTPDVTVVVAVYNAMPYLTRCLDSLLTQSIGSDRMEIVAVDDGSTDSGARVLARYARRHPRVVRTVRQPNSGGPASPSNRALDLARGRYVFFLGADDYLGPDALRRLVGAADEQHADIVLGRVIGVNGRNVDQQVYEHDKRDISLFDSPLPWALANTKLFRRSLIETHRLRFPEDMPMLSDQPFTLDAALHAGRIHVLPDYDCYFAVRRLANTNITYRTRQATALRCVTRLMEFTATRIEPGPRRDAVHLRHFSWEVANLLRKDFLRLGRDAQHEIHEGVRTLADRYLTGAIRGRLDVAARLPVSVAQNRDLDTLTNLLRRWSEEPAPLVVGGPDKWRAAYAGLGEPGLALPDEWFDVTAELAAWVARLKVTSVRWRRADGQVALTLSARSTAPADAAARADSVRLGIARTTAGPTVVTPDADGFTAEVAIPLDAIVASSPELGSLRAVQATVVTAEGSGAAAVRLDGVPLPRRRWRRVGRRLALVRPVRTAGGTLAVAVSPLSLRRLMRRLRR</sequence>
<evidence type="ECO:0000259" key="2">
    <source>
        <dbReference type="Pfam" id="PF22181"/>
    </source>
</evidence>
<dbReference type="PANTHER" id="PTHR22916">
    <property type="entry name" value="GLYCOSYLTRANSFERASE"/>
    <property type="match status" value="1"/>
</dbReference>
<dbReference type="CDD" id="cd00761">
    <property type="entry name" value="Glyco_tranf_GTA_type"/>
    <property type="match status" value="1"/>
</dbReference>
<dbReference type="InterPro" id="IPR029044">
    <property type="entry name" value="Nucleotide-diphossugar_trans"/>
</dbReference>
<evidence type="ECO:0000313" key="4">
    <source>
        <dbReference type="Proteomes" id="UP001499978"/>
    </source>
</evidence>
<proteinExistence type="predicted"/>
<gene>
    <name evidence="3" type="ORF">GCM10010201_28370</name>
</gene>
<dbReference type="EMBL" id="BAAARY010000014">
    <property type="protein sequence ID" value="GAA2527830.1"/>
    <property type="molecule type" value="Genomic_DNA"/>
</dbReference>
<name>A0ABN3NN35_9ACTN</name>
<evidence type="ECO:0008006" key="5">
    <source>
        <dbReference type="Google" id="ProtNLM"/>
    </source>
</evidence>
<dbReference type="Pfam" id="PF22181">
    <property type="entry name" value="TarS_linker"/>
    <property type="match status" value="1"/>
</dbReference>
<dbReference type="PANTHER" id="PTHR22916:SF3">
    <property type="entry name" value="UDP-GLCNAC:BETAGAL BETA-1,3-N-ACETYLGLUCOSAMINYLTRANSFERASE-LIKE PROTEIN 1"/>
    <property type="match status" value="1"/>
</dbReference>
<keyword evidence="4" id="KW-1185">Reference proteome</keyword>